<dbReference type="EMBL" id="JAGDFM010000168">
    <property type="protein sequence ID" value="KAG7383744.1"/>
    <property type="molecule type" value="Genomic_DNA"/>
</dbReference>
<evidence type="ECO:0000313" key="3">
    <source>
        <dbReference type="Proteomes" id="UP000694044"/>
    </source>
</evidence>
<dbReference type="AlphaFoldDB" id="A0A8T1VW10"/>
<feature type="region of interest" description="Disordered" evidence="1">
    <location>
        <begin position="65"/>
        <end position="106"/>
    </location>
</feature>
<gene>
    <name evidence="2" type="ORF">PHYPSEUDO_003359</name>
</gene>
<feature type="compositionally biased region" description="Basic residues" evidence="1">
    <location>
        <begin position="17"/>
        <end position="31"/>
    </location>
</feature>
<comment type="caution">
    <text evidence="2">The sequence shown here is derived from an EMBL/GenBank/DDBJ whole genome shotgun (WGS) entry which is preliminary data.</text>
</comment>
<evidence type="ECO:0000313" key="2">
    <source>
        <dbReference type="EMBL" id="KAG7383744.1"/>
    </source>
</evidence>
<reference evidence="2" key="1">
    <citation type="submission" date="2021-02" db="EMBL/GenBank/DDBJ databases">
        <authorList>
            <person name="Palmer J.M."/>
        </authorList>
    </citation>
    <scope>NUCLEOTIDE SEQUENCE</scope>
    <source>
        <strain evidence="2">SCRP734</strain>
    </source>
</reference>
<evidence type="ECO:0000256" key="1">
    <source>
        <dbReference type="SAM" id="MobiDB-lite"/>
    </source>
</evidence>
<accession>A0A8T1VW10</accession>
<keyword evidence="3" id="KW-1185">Reference proteome</keyword>
<sequence length="106" mass="11631">MQDLTIKKTPTYDQDRKKKAKKTKEKQRSKRKADAAGGQAKKKKTGPAVDLSVYVPRAPAAEAVPARVIPTRSRAKAQPQTDTPTGAIQVKAEVKLEQPKVEPKVE</sequence>
<feature type="compositionally biased region" description="Basic and acidic residues" evidence="1">
    <location>
        <begin position="92"/>
        <end position="106"/>
    </location>
</feature>
<name>A0A8T1VW10_9STRA</name>
<protein>
    <submittedName>
        <fullName evidence="2">Uncharacterized protein</fullName>
    </submittedName>
</protein>
<organism evidence="2 3">
    <name type="scientific">Phytophthora pseudosyringae</name>
    <dbReference type="NCBI Taxonomy" id="221518"/>
    <lineage>
        <taxon>Eukaryota</taxon>
        <taxon>Sar</taxon>
        <taxon>Stramenopiles</taxon>
        <taxon>Oomycota</taxon>
        <taxon>Peronosporomycetes</taxon>
        <taxon>Peronosporales</taxon>
        <taxon>Peronosporaceae</taxon>
        <taxon>Phytophthora</taxon>
    </lineage>
</organism>
<proteinExistence type="predicted"/>
<dbReference type="Proteomes" id="UP000694044">
    <property type="component" value="Unassembled WGS sequence"/>
</dbReference>
<feature type="region of interest" description="Disordered" evidence="1">
    <location>
        <begin position="1"/>
        <end position="50"/>
    </location>
</feature>